<keyword evidence="3" id="KW-1185">Reference proteome</keyword>
<evidence type="ECO:0000256" key="1">
    <source>
        <dbReference type="SAM" id="SignalP"/>
    </source>
</evidence>
<accession>A0ABT6N7I5</accession>
<evidence type="ECO:0000313" key="3">
    <source>
        <dbReference type="Proteomes" id="UP001160625"/>
    </source>
</evidence>
<feature type="signal peptide" evidence="1">
    <location>
        <begin position="1"/>
        <end position="20"/>
    </location>
</feature>
<evidence type="ECO:0008006" key="4">
    <source>
        <dbReference type="Google" id="ProtNLM"/>
    </source>
</evidence>
<dbReference type="RefSeq" id="WP_281046423.1">
    <property type="nucleotide sequence ID" value="NZ_JARYGZ010000006.1"/>
</dbReference>
<organism evidence="2 3">
    <name type="scientific">Sphingomonas oryzagri</name>
    <dbReference type="NCBI Taxonomy" id="3042314"/>
    <lineage>
        <taxon>Bacteria</taxon>
        <taxon>Pseudomonadati</taxon>
        <taxon>Pseudomonadota</taxon>
        <taxon>Alphaproteobacteria</taxon>
        <taxon>Sphingomonadales</taxon>
        <taxon>Sphingomonadaceae</taxon>
        <taxon>Sphingomonas</taxon>
    </lineage>
</organism>
<sequence length="84" mass="9270">MRRLILVALTALSLPAAAFAYPEGAGDHVATTDPNKVICRSQEVIGSRLATEKTCHTAAEWAQYEREMRLTTDRIQMQKSHQGG</sequence>
<dbReference type="EMBL" id="JARYGZ010000006">
    <property type="protein sequence ID" value="MDH7641082.1"/>
    <property type="molecule type" value="Genomic_DNA"/>
</dbReference>
<proteinExistence type="predicted"/>
<gene>
    <name evidence="2" type="ORF">QGN17_20275</name>
</gene>
<protein>
    <recommendedName>
        <fullName evidence="4">Secreted protein</fullName>
    </recommendedName>
</protein>
<keyword evidence="1" id="KW-0732">Signal</keyword>
<evidence type="ECO:0000313" key="2">
    <source>
        <dbReference type="EMBL" id="MDH7641082.1"/>
    </source>
</evidence>
<feature type="chain" id="PRO_5045961912" description="Secreted protein" evidence="1">
    <location>
        <begin position="21"/>
        <end position="84"/>
    </location>
</feature>
<dbReference type="Proteomes" id="UP001160625">
    <property type="component" value="Unassembled WGS sequence"/>
</dbReference>
<reference evidence="2" key="1">
    <citation type="submission" date="2023-04" db="EMBL/GenBank/DDBJ databases">
        <title>Sphingomonas sp. MAHUQ-71 isolated from rice field.</title>
        <authorList>
            <person name="Huq M.A."/>
        </authorList>
    </citation>
    <scope>NUCLEOTIDE SEQUENCE</scope>
    <source>
        <strain evidence="2">MAHUQ-71</strain>
    </source>
</reference>
<comment type="caution">
    <text evidence="2">The sequence shown here is derived from an EMBL/GenBank/DDBJ whole genome shotgun (WGS) entry which is preliminary data.</text>
</comment>
<name>A0ABT6N7I5_9SPHN</name>